<dbReference type="SUPFAM" id="SSF103481">
    <property type="entry name" value="Multidrug resistance efflux transporter EmrE"/>
    <property type="match status" value="2"/>
</dbReference>
<gene>
    <name evidence="7" type="ORF">Y958_00460</name>
</gene>
<dbReference type="EMBL" id="CP022110">
    <property type="protein sequence ID" value="ASG19465.1"/>
    <property type="molecule type" value="Genomic_DNA"/>
</dbReference>
<dbReference type="RefSeq" id="WP_088870473.1">
    <property type="nucleotide sequence ID" value="NZ_CP022110.1"/>
</dbReference>
<evidence type="ECO:0000259" key="6">
    <source>
        <dbReference type="Pfam" id="PF00892"/>
    </source>
</evidence>
<feature type="domain" description="EamA" evidence="6">
    <location>
        <begin position="168"/>
        <end position="302"/>
    </location>
</feature>
<feature type="transmembrane region" description="Helical" evidence="5">
    <location>
        <begin position="165"/>
        <end position="186"/>
    </location>
</feature>
<feature type="transmembrane region" description="Helical" evidence="5">
    <location>
        <begin position="81"/>
        <end position="105"/>
    </location>
</feature>
<feature type="transmembrane region" description="Helical" evidence="5">
    <location>
        <begin position="260"/>
        <end position="279"/>
    </location>
</feature>
<evidence type="ECO:0000256" key="5">
    <source>
        <dbReference type="SAM" id="Phobius"/>
    </source>
</evidence>
<dbReference type="AlphaFoldDB" id="A0A248JL41"/>
<dbReference type="PANTHER" id="PTHR32322:SF9">
    <property type="entry name" value="AMINO-ACID METABOLITE EFFLUX PUMP-RELATED"/>
    <property type="match status" value="1"/>
</dbReference>
<accession>A0A248JL41</accession>
<reference evidence="7 8" key="1">
    <citation type="submission" date="2017-06" db="EMBL/GenBank/DDBJ databases">
        <title>Complete genome sequence of Nitrospirillum amazonense strain CBAmC, an endophytic nitrogen-fixing and plant growth-promoting bacterium, isolated from sugarcane.</title>
        <authorList>
            <person name="Schwab S."/>
            <person name="dos Santos Teixeira K.R."/>
            <person name="Simoes Araujo J.L."/>
            <person name="Soares Vidal M."/>
            <person name="Borges de Freitas H.R."/>
            <person name="Rivello Crivelaro A.L."/>
            <person name="Bueno de Camargo Nunes A."/>
            <person name="dos Santos C.M."/>
            <person name="Palmeira da Silva Rosa D."/>
            <person name="da Silva Padilha D."/>
            <person name="da Silva E."/>
            <person name="Araujo Terra L."/>
            <person name="Soares Mendes V."/>
            <person name="Farinelli L."/>
            <person name="Magalhaes Cruz L."/>
            <person name="Baldani J.I."/>
        </authorList>
    </citation>
    <scope>NUCLEOTIDE SEQUENCE [LARGE SCALE GENOMIC DNA]</scope>
    <source>
        <strain evidence="7 8">CBAmC</strain>
    </source>
</reference>
<dbReference type="GO" id="GO:0016020">
    <property type="term" value="C:membrane"/>
    <property type="evidence" value="ECO:0007669"/>
    <property type="project" value="UniProtKB-SubCell"/>
</dbReference>
<dbReference type="InterPro" id="IPR037185">
    <property type="entry name" value="EmrE-like"/>
</dbReference>
<keyword evidence="2 5" id="KW-0812">Transmembrane</keyword>
<comment type="subcellular location">
    <subcellularLocation>
        <location evidence="1">Membrane</location>
        <topology evidence="1">Multi-pass membrane protein</topology>
    </subcellularLocation>
</comment>
<evidence type="ECO:0000256" key="1">
    <source>
        <dbReference type="ARBA" id="ARBA00004141"/>
    </source>
</evidence>
<protein>
    <submittedName>
        <fullName evidence="7">EamA family transporter</fullName>
    </submittedName>
</protein>
<feature type="transmembrane region" description="Helical" evidence="5">
    <location>
        <begin position="23"/>
        <end position="44"/>
    </location>
</feature>
<dbReference type="InterPro" id="IPR000620">
    <property type="entry name" value="EamA_dom"/>
</dbReference>
<organism evidence="7 8">
    <name type="scientific">Nitrospirillum viridazoti CBAmc</name>
    <dbReference type="NCBI Taxonomy" id="1441467"/>
    <lineage>
        <taxon>Bacteria</taxon>
        <taxon>Pseudomonadati</taxon>
        <taxon>Pseudomonadota</taxon>
        <taxon>Alphaproteobacteria</taxon>
        <taxon>Rhodospirillales</taxon>
        <taxon>Azospirillaceae</taxon>
        <taxon>Nitrospirillum</taxon>
        <taxon>Nitrospirillum viridazoti</taxon>
    </lineage>
</organism>
<dbReference type="Gene3D" id="1.10.3730.20">
    <property type="match status" value="1"/>
</dbReference>
<proteinExistence type="predicted"/>
<feature type="transmembrane region" description="Helical" evidence="5">
    <location>
        <begin position="111"/>
        <end position="131"/>
    </location>
</feature>
<sequence length="314" mass="31511">MTDAAAELSAPPGRWAHPGLRGALWGLLAVAVWAGSFVITRMGVKAGLNAFDLVALRFATAGALMVPILRRRGLAFDRLGLGGLVLLVAGSGAPYALMLAAGARYAPASHAAALTPGPMAAMTALLGALFLRERLPVIGWAGVGLILGGSALIGGPSLFSGSGEGAALGHALFLGGALMWAVYVIVLRRSGVGPLHATAIVATGSALLYLPLYLLVLPKGIGQAALPDIALQAIYQGCFTTLVGLAAFNRAVVLLGATGAAALPALIPVVTLGLGTLMLGESPSLAETAATLLIGGGVLVTTLARNRRPPPSKT</sequence>
<evidence type="ECO:0000256" key="4">
    <source>
        <dbReference type="ARBA" id="ARBA00023136"/>
    </source>
</evidence>
<dbReference type="PANTHER" id="PTHR32322">
    <property type="entry name" value="INNER MEMBRANE TRANSPORTER"/>
    <property type="match status" value="1"/>
</dbReference>
<dbReference type="KEGG" id="nao:Y958_00460"/>
<evidence type="ECO:0000256" key="2">
    <source>
        <dbReference type="ARBA" id="ARBA00022692"/>
    </source>
</evidence>
<feature type="transmembrane region" description="Helical" evidence="5">
    <location>
        <begin position="138"/>
        <end position="159"/>
    </location>
</feature>
<keyword evidence="4 5" id="KW-0472">Membrane</keyword>
<feature type="domain" description="EamA" evidence="6">
    <location>
        <begin position="21"/>
        <end position="153"/>
    </location>
</feature>
<name>A0A248JL41_9PROT</name>
<keyword evidence="8" id="KW-1185">Reference proteome</keyword>
<dbReference type="InterPro" id="IPR050638">
    <property type="entry name" value="AA-Vitamin_Transporters"/>
</dbReference>
<feature type="transmembrane region" description="Helical" evidence="5">
    <location>
        <begin position="198"/>
        <end position="217"/>
    </location>
</feature>
<dbReference type="Proteomes" id="UP000197153">
    <property type="component" value="Chromosome 1"/>
</dbReference>
<evidence type="ECO:0000313" key="8">
    <source>
        <dbReference type="Proteomes" id="UP000197153"/>
    </source>
</evidence>
<dbReference type="Pfam" id="PF00892">
    <property type="entry name" value="EamA"/>
    <property type="match status" value="2"/>
</dbReference>
<keyword evidence="3 5" id="KW-1133">Transmembrane helix</keyword>
<evidence type="ECO:0000313" key="7">
    <source>
        <dbReference type="EMBL" id="ASG19465.1"/>
    </source>
</evidence>
<feature type="transmembrane region" description="Helical" evidence="5">
    <location>
        <begin position="285"/>
        <end position="304"/>
    </location>
</feature>
<feature type="transmembrane region" description="Helical" evidence="5">
    <location>
        <begin position="229"/>
        <end position="248"/>
    </location>
</feature>
<evidence type="ECO:0000256" key="3">
    <source>
        <dbReference type="ARBA" id="ARBA00022989"/>
    </source>
</evidence>